<sequence length="771" mass="85144">MDDADDDCPEADLPSCTGCRKRKLKCSRQKPSCSNCERLQISCLYDGRRNKPGLRGGVVDSLSQRLERVEQTVFGGQHQPPFSDRERSDVHDHAVHRDGDGDSGDALNHATGDGNPRKRARAPTVIDDVAPGSGLQGGSRSYLDDLFTVPGYPTYPEHVLEEMMEDMLDLYFTRIQPWVPMLHELSMRSSINDPAIRGKLMVILRAMTVASLRFLEVEGRRLGQRHVEALTRKLKDKVLLEAMTGMHMQNRQAFPGLEARGKAHADHDVQIGDGNMSAAWPLIGSLTRTVEHLELSTEAEDRPGRPAALFSDPAALSAPKDWLEEEERRRVFWNVFILDRWNTSLTAADVSRRLPVDGGKWYLNEPSLTPYFGIWDRSTAKIGKSIAFLPAHYPSARHDRGGSGPAKRNLPAGQIDPGPTVDNMCNVGAVGYYIESIESLSQITTYFLQTKVNFSDPKEVSDWLTRFKELDLRLVHWKMYLPQQWKDSGVSRQVMPGVMDPNMTIANATHNVSMILLHQRIAYPTADLRGLRLPSDFSADTCSNAAIETACIIQKYLSGLSPDKPVSPQMGICAFVSAKALLVHHQHYKTQLPDDFQLILQSLEDMHRHWRVRSKANVKVSAMSKGAPPSSHNWRSGSTSSDGTHVGPSPRDYYHTGGQAATPPQWPAQAAALVTGGSVSISAPEPAVDTQGPGRAAAASHYDSAHHSWAAPGSGNDAALYSHQQQRGQDPHDVAQLSAISQILMDDTFLGMDRIISFDDMMNPDDIGSSM</sequence>
<dbReference type="AlphaFoldDB" id="A0A136IWK4"/>
<evidence type="ECO:0000256" key="6">
    <source>
        <dbReference type="SAM" id="MobiDB-lite"/>
    </source>
</evidence>
<keyword evidence="5" id="KW-0539">Nucleus</keyword>
<dbReference type="SUPFAM" id="SSF57701">
    <property type="entry name" value="Zn2/Cys6 DNA-binding domain"/>
    <property type="match status" value="1"/>
</dbReference>
<dbReference type="InParanoid" id="A0A136IWK4"/>
<evidence type="ECO:0000259" key="7">
    <source>
        <dbReference type="PROSITE" id="PS50048"/>
    </source>
</evidence>
<evidence type="ECO:0000256" key="5">
    <source>
        <dbReference type="ARBA" id="ARBA00023242"/>
    </source>
</evidence>
<dbReference type="InterPro" id="IPR036864">
    <property type="entry name" value="Zn2-C6_fun-type_DNA-bd_sf"/>
</dbReference>
<keyword evidence="2" id="KW-0479">Metal-binding</keyword>
<dbReference type="PROSITE" id="PS50048">
    <property type="entry name" value="ZN2_CY6_FUNGAL_2"/>
    <property type="match status" value="1"/>
</dbReference>
<dbReference type="Pfam" id="PF00172">
    <property type="entry name" value="Zn_clus"/>
    <property type="match status" value="1"/>
</dbReference>
<accession>A0A136IWK4</accession>
<dbReference type="SMART" id="SM00066">
    <property type="entry name" value="GAL4"/>
    <property type="match status" value="1"/>
</dbReference>
<dbReference type="InterPro" id="IPR001138">
    <property type="entry name" value="Zn2Cys6_DnaBD"/>
</dbReference>
<evidence type="ECO:0000313" key="9">
    <source>
        <dbReference type="Proteomes" id="UP000070501"/>
    </source>
</evidence>
<feature type="region of interest" description="Disordered" evidence="6">
    <location>
        <begin position="617"/>
        <end position="664"/>
    </location>
</feature>
<evidence type="ECO:0000256" key="4">
    <source>
        <dbReference type="ARBA" id="ARBA00023163"/>
    </source>
</evidence>
<organism evidence="8 9">
    <name type="scientific">Microdochium bolleyi</name>
    <dbReference type="NCBI Taxonomy" id="196109"/>
    <lineage>
        <taxon>Eukaryota</taxon>
        <taxon>Fungi</taxon>
        <taxon>Dikarya</taxon>
        <taxon>Ascomycota</taxon>
        <taxon>Pezizomycotina</taxon>
        <taxon>Sordariomycetes</taxon>
        <taxon>Xylariomycetidae</taxon>
        <taxon>Xylariales</taxon>
        <taxon>Microdochiaceae</taxon>
        <taxon>Microdochium</taxon>
    </lineage>
</organism>
<proteinExistence type="predicted"/>
<dbReference type="Proteomes" id="UP000070501">
    <property type="component" value="Unassembled WGS sequence"/>
</dbReference>
<feature type="compositionally biased region" description="Basic and acidic residues" evidence="6">
    <location>
        <begin position="83"/>
        <end position="100"/>
    </location>
</feature>
<dbReference type="InterPro" id="IPR050815">
    <property type="entry name" value="TF_fung"/>
</dbReference>
<keyword evidence="4" id="KW-0804">Transcription</keyword>
<dbReference type="Gene3D" id="4.10.240.10">
    <property type="entry name" value="Zn(2)-C6 fungal-type DNA-binding domain"/>
    <property type="match status" value="1"/>
</dbReference>
<feature type="region of interest" description="Disordered" evidence="6">
    <location>
        <begin position="72"/>
        <end position="133"/>
    </location>
</feature>
<dbReference type="PANTHER" id="PTHR47338:SF23">
    <property type="entry name" value="ZN(II)2CYS6 TRANSCRIPTION FACTOR (EUROFUNG)"/>
    <property type="match status" value="1"/>
</dbReference>
<dbReference type="STRING" id="196109.A0A136IWK4"/>
<dbReference type="EMBL" id="KQ964255">
    <property type="protein sequence ID" value="KXJ89301.1"/>
    <property type="molecule type" value="Genomic_DNA"/>
</dbReference>
<dbReference type="GO" id="GO:0008270">
    <property type="term" value="F:zinc ion binding"/>
    <property type="evidence" value="ECO:0007669"/>
    <property type="project" value="InterPro"/>
</dbReference>
<protein>
    <recommendedName>
        <fullName evidence="7">Zn(2)-C6 fungal-type domain-containing protein</fullName>
    </recommendedName>
</protein>
<evidence type="ECO:0000313" key="8">
    <source>
        <dbReference type="EMBL" id="KXJ89301.1"/>
    </source>
</evidence>
<feature type="region of interest" description="Disordered" evidence="6">
    <location>
        <begin position="397"/>
        <end position="417"/>
    </location>
</feature>
<evidence type="ECO:0000256" key="2">
    <source>
        <dbReference type="ARBA" id="ARBA00022723"/>
    </source>
</evidence>
<comment type="subcellular location">
    <subcellularLocation>
        <location evidence="1">Nucleus</location>
    </subcellularLocation>
</comment>
<dbReference type="CDD" id="cd12148">
    <property type="entry name" value="fungal_TF_MHR"/>
    <property type="match status" value="1"/>
</dbReference>
<dbReference type="GO" id="GO:0000981">
    <property type="term" value="F:DNA-binding transcription factor activity, RNA polymerase II-specific"/>
    <property type="evidence" value="ECO:0007669"/>
    <property type="project" value="InterPro"/>
</dbReference>
<feature type="domain" description="Zn(2)-C6 fungal-type" evidence="7">
    <location>
        <begin position="15"/>
        <end position="45"/>
    </location>
</feature>
<evidence type="ECO:0000256" key="3">
    <source>
        <dbReference type="ARBA" id="ARBA00023015"/>
    </source>
</evidence>
<evidence type="ECO:0000256" key="1">
    <source>
        <dbReference type="ARBA" id="ARBA00004123"/>
    </source>
</evidence>
<reference evidence="9" key="1">
    <citation type="submission" date="2016-02" db="EMBL/GenBank/DDBJ databases">
        <title>Draft genome sequence of Microdochium bolleyi, a fungal endophyte of beachgrass.</title>
        <authorList>
            <consortium name="DOE Joint Genome Institute"/>
            <person name="David A.S."/>
            <person name="May G."/>
            <person name="Haridas S."/>
            <person name="Lim J."/>
            <person name="Wang M."/>
            <person name="Labutti K."/>
            <person name="Lipzen A."/>
            <person name="Barry K."/>
            <person name="Grigoriev I.V."/>
        </authorList>
    </citation>
    <scope>NUCLEOTIDE SEQUENCE [LARGE SCALE GENOMIC DNA]</scope>
    <source>
        <strain evidence="9">J235TASD1</strain>
    </source>
</reference>
<keyword evidence="9" id="KW-1185">Reference proteome</keyword>
<feature type="compositionally biased region" description="Low complexity" evidence="6">
    <location>
        <begin position="696"/>
        <end position="711"/>
    </location>
</feature>
<keyword evidence="3" id="KW-0805">Transcription regulation</keyword>
<dbReference type="PANTHER" id="PTHR47338">
    <property type="entry name" value="ZN(II)2CYS6 TRANSCRIPTION FACTOR (EUROFUNG)-RELATED"/>
    <property type="match status" value="1"/>
</dbReference>
<feature type="compositionally biased region" description="Polar residues" evidence="6">
    <location>
        <begin position="630"/>
        <end position="643"/>
    </location>
</feature>
<dbReference type="PROSITE" id="PS00463">
    <property type="entry name" value="ZN2_CY6_FUNGAL_1"/>
    <property type="match status" value="1"/>
</dbReference>
<name>A0A136IWK4_9PEZI</name>
<gene>
    <name evidence="8" type="ORF">Micbo1qcDRAFT_196682</name>
</gene>
<dbReference type="OrthoDB" id="4456959at2759"/>
<dbReference type="GO" id="GO:0005634">
    <property type="term" value="C:nucleus"/>
    <property type="evidence" value="ECO:0007669"/>
    <property type="project" value="UniProtKB-SubCell"/>
</dbReference>
<feature type="region of interest" description="Disordered" evidence="6">
    <location>
        <begin position="682"/>
        <end position="733"/>
    </location>
</feature>
<dbReference type="CDD" id="cd00067">
    <property type="entry name" value="GAL4"/>
    <property type="match status" value="1"/>
</dbReference>